<dbReference type="RefSeq" id="WP_308703868.1">
    <property type="nucleotide sequence ID" value="NZ_AP027463.1"/>
</dbReference>
<name>A0ABU1AB99_9LACO</name>
<organism evidence="1 2">
    <name type="scientific">Lactiplantibacillus brownii</name>
    <dbReference type="NCBI Taxonomy" id="3069269"/>
    <lineage>
        <taxon>Bacteria</taxon>
        <taxon>Bacillati</taxon>
        <taxon>Bacillota</taxon>
        <taxon>Bacilli</taxon>
        <taxon>Lactobacillales</taxon>
        <taxon>Lactobacillaceae</taxon>
        <taxon>Lactiplantibacillus</taxon>
    </lineage>
</organism>
<proteinExistence type="predicted"/>
<evidence type="ECO:0000313" key="1">
    <source>
        <dbReference type="EMBL" id="MDQ7938173.1"/>
    </source>
</evidence>
<gene>
    <name evidence="1" type="ORF">RA086_11195</name>
</gene>
<reference evidence="1 2" key="1">
    <citation type="journal article" date="2023" name="Int. J. Syst. Evol. Microbiol.">
        <title>Lactiplantibacillus brownii sp. nov., a novel psychrotolerant species isolated from sauerkraut.</title>
        <authorList>
            <person name="Heng Y.C."/>
            <person name="Silvaraju S."/>
            <person name="Lee J.K.Y."/>
            <person name="Kittelmann S."/>
        </authorList>
    </citation>
    <scope>NUCLEOTIDE SEQUENCE [LARGE SCALE GENOMIC DNA]</scope>
    <source>
        <strain evidence="1 2">WILCCON 0030</strain>
    </source>
</reference>
<dbReference type="Proteomes" id="UP001227831">
    <property type="component" value="Unassembled WGS sequence"/>
</dbReference>
<keyword evidence="2" id="KW-1185">Reference proteome</keyword>
<dbReference type="EMBL" id="JAVCWF010000001">
    <property type="protein sequence ID" value="MDQ7938173.1"/>
    <property type="molecule type" value="Genomic_DNA"/>
</dbReference>
<protein>
    <submittedName>
        <fullName evidence="1">Uncharacterized protein</fullName>
    </submittedName>
</protein>
<sequence>MQVYVVTSVVAGQETVTNKAIQGFIAALSKQLGSDYTVTLDTDYGETLSKKEAAVYLVYFGSQANLSAEQQQQMIIYYSDEDVDNLQIGRFVDMLTQLKTK</sequence>
<evidence type="ECO:0000313" key="2">
    <source>
        <dbReference type="Proteomes" id="UP001227831"/>
    </source>
</evidence>
<accession>A0ABU1AB99</accession>
<comment type="caution">
    <text evidence="1">The sequence shown here is derived from an EMBL/GenBank/DDBJ whole genome shotgun (WGS) entry which is preliminary data.</text>
</comment>